<evidence type="ECO:0000313" key="1">
    <source>
        <dbReference type="EMBL" id="MCV9932385.1"/>
    </source>
</evidence>
<protein>
    <submittedName>
        <fullName evidence="1">Uncharacterized protein</fullName>
    </submittedName>
</protein>
<accession>A0A9X2ZMY2</accession>
<name>A0A9X2ZMY2_9FLAO</name>
<dbReference type="Proteomes" id="UP001151133">
    <property type="component" value="Unassembled WGS sequence"/>
</dbReference>
<gene>
    <name evidence="1" type="ORF">OIU80_08825</name>
</gene>
<comment type="caution">
    <text evidence="1">The sequence shown here is derived from an EMBL/GenBank/DDBJ whole genome shotgun (WGS) entry which is preliminary data.</text>
</comment>
<proteinExistence type="predicted"/>
<dbReference type="AlphaFoldDB" id="A0A9X2ZMY2"/>
<evidence type="ECO:0000313" key="2">
    <source>
        <dbReference type="Proteomes" id="UP001151133"/>
    </source>
</evidence>
<reference evidence="1" key="1">
    <citation type="submission" date="2022-10" db="EMBL/GenBank/DDBJ databases">
        <title>Two novel species of Flavobacterium.</title>
        <authorList>
            <person name="Liu Q."/>
            <person name="Xin Y.-H."/>
        </authorList>
    </citation>
    <scope>NUCLEOTIDE SEQUENCE</scope>
    <source>
        <strain evidence="1">LS1R47</strain>
    </source>
</reference>
<keyword evidence="2" id="KW-1185">Reference proteome</keyword>
<sequence>MKNLVVSFMLLAFGTVIGQEIKIKKDVISIDGVEVAMLDKKKTIYTFSTLDKIPKFSVEKKQTILLDGSLIYWCVITDLNTNKTKELVDYGADQGLSFQRGIVASVVNEKYKFLVPGGIDEKALSEFIEDTHLNIQKDFEDADEKTVEDLKKDLDVLIKYNIKVNKNGDIVQPQELFKGLRTVTEDVVIGKIVKENIVTVGGFPPVLTYNVNSLFKIDEGSIKEKSYTRLIATWYFSKPGYKNPITGRNIREQIITKDEKSFNVKQSLPDAIISELKVSPKTGEGDLLSKLIVAKLLANGYEFEAMKK</sequence>
<dbReference type="EMBL" id="JAOZEV010000005">
    <property type="protein sequence ID" value="MCV9932385.1"/>
    <property type="molecule type" value="Genomic_DNA"/>
</dbReference>
<dbReference type="RefSeq" id="WP_264286663.1">
    <property type="nucleotide sequence ID" value="NZ_JAOZEV010000005.1"/>
</dbReference>
<organism evidence="1 2">
    <name type="scientific">Flavobacterium frigoritolerans</name>
    <dbReference type="NCBI Taxonomy" id="2987686"/>
    <lineage>
        <taxon>Bacteria</taxon>
        <taxon>Pseudomonadati</taxon>
        <taxon>Bacteroidota</taxon>
        <taxon>Flavobacteriia</taxon>
        <taxon>Flavobacteriales</taxon>
        <taxon>Flavobacteriaceae</taxon>
        <taxon>Flavobacterium</taxon>
    </lineage>
</organism>